<evidence type="ECO:0000256" key="1">
    <source>
        <dbReference type="ARBA" id="ARBA00005594"/>
    </source>
</evidence>
<keyword evidence="5" id="KW-0648">Protein biosynthesis</keyword>
<accession>A0A0G2I1G9</accession>
<keyword evidence="4" id="KW-0067">ATP-binding</keyword>
<evidence type="ECO:0000313" key="9">
    <source>
        <dbReference type="Proteomes" id="UP000034164"/>
    </source>
</evidence>
<dbReference type="GO" id="GO:0004812">
    <property type="term" value="F:aminoacyl-tRNA ligase activity"/>
    <property type="evidence" value="ECO:0007669"/>
    <property type="project" value="UniProtKB-KW"/>
</dbReference>
<dbReference type="InterPro" id="IPR015413">
    <property type="entry name" value="Methionyl/Leucyl_tRNA_Synth"/>
</dbReference>
<reference evidence="9" key="1">
    <citation type="journal article" date="2015" name="PLoS Genet.">
        <title>The dynamic genome and transcriptome of the human fungal pathogen Blastomyces and close relative Emmonsia.</title>
        <authorList>
            <person name="Munoz J.F."/>
            <person name="Gauthier G.M."/>
            <person name="Desjardins C.A."/>
            <person name="Gallo J.E."/>
            <person name="Holder J."/>
            <person name="Sullivan T.D."/>
            <person name="Marty A.J."/>
            <person name="Carmen J.C."/>
            <person name="Chen Z."/>
            <person name="Ding L."/>
            <person name="Gujja S."/>
            <person name="Magrini V."/>
            <person name="Misas E."/>
            <person name="Mitreva M."/>
            <person name="Priest M."/>
            <person name="Saif S."/>
            <person name="Whiston E.A."/>
            <person name="Young S."/>
            <person name="Zeng Q."/>
            <person name="Goldman W.E."/>
            <person name="Mardis E.R."/>
            <person name="Taylor J.W."/>
            <person name="McEwen J.G."/>
            <person name="Clay O.K."/>
            <person name="Klein B.S."/>
            <person name="Cuomo C.A."/>
        </authorList>
    </citation>
    <scope>NUCLEOTIDE SEQUENCE [LARGE SCALE GENOMIC DNA]</scope>
    <source>
        <strain evidence="9">UAMH 3008</strain>
    </source>
</reference>
<dbReference type="Gene3D" id="2.170.220.10">
    <property type="match status" value="1"/>
</dbReference>
<evidence type="ECO:0000256" key="4">
    <source>
        <dbReference type="ARBA" id="ARBA00022840"/>
    </source>
</evidence>
<dbReference type="GO" id="GO:0005524">
    <property type="term" value="F:ATP binding"/>
    <property type="evidence" value="ECO:0007669"/>
    <property type="project" value="UniProtKB-KW"/>
</dbReference>
<organism evidence="8 9">
    <name type="scientific">[Emmonsia] crescens</name>
    <dbReference type="NCBI Taxonomy" id="73230"/>
    <lineage>
        <taxon>Eukaryota</taxon>
        <taxon>Fungi</taxon>
        <taxon>Dikarya</taxon>
        <taxon>Ascomycota</taxon>
        <taxon>Pezizomycotina</taxon>
        <taxon>Eurotiomycetes</taxon>
        <taxon>Eurotiomycetidae</taxon>
        <taxon>Onygenales</taxon>
        <taxon>Ajellomycetaceae</taxon>
        <taxon>Emergomyces</taxon>
    </lineage>
</organism>
<gene>
    <name evidence="8" type="ORF">EMCG_09585</name>
</gene>
<evidence type="ECO:0000256" key="6">
    <source>
        <dbReference type="ARBA" id="ARBA00023146"/>
    </source>
</evidence>
<keyword evidence="2" id="KW-0436">Ligase</keyword>
<comment type="similarity">
    <text evidence="1">Belongs to the class-I aminoacyl-tRNA synthetase family.</text>
</comment>
<evidence type="ECO:0000256" key="3">
    <source>
        <dbReference type="ARBA" id="ARBA00022741"/>
    </source>
</evidence>
<proteinExistence type="inferred from homology"/>
<evidence type="ECO:0000256" key="2">
    <source>
        <dbReference type="ARBA" id="ARBA00022598"/>
    </source>
</evidence>
<name>A0A0G2I1G9_9EURO</name>
<protein>
    <recommendedName>
        <fullName evidence="7">Methionyl/Leucyl tRNA synthetase domain-containing protein</fullName>
    </recommendedName>
</protein>
<keyword evidence="6" id="KW-0030">Aminoacyl-tRNA synthetase</keyword>
<keyword evidence="3" id="KW-0547">Nucleotide-binding</keyword>
<evidence type="ECO:0000313" key="8">
    <source>
        <dbReference type="EMBL" id="KKZ64427.1"/>
    </source>
</evidence>
<evidence type="ECO:0000259" key="7">
    <source>
        <dbReference type="Pfam" id="PF09334"/>
    </source>
</evidence>
<dbReference type="Pfam" id="PF09334">
    <property type="entry name" value="tRNA-synt_1g"/>
    <property type="match status" value="1"/>
</dbReference>
<evidence type="ECO:0000256" key="5">
    <source>
        <dbReference type="ARBA" id="ARBA00022917"/>
    </source>
</evidence>
<feature type="domain" description="Methionyl/Leucyl tRNA synthetase" evidence="7">
    <location>
        <begin position="30"/>
        <end position="90"/>
    </location>
</feature>
<dbReference type="OrthoDB" id="5844513at2759"/>
<dbReference type="VEuPathDB" id="FungiDB:EMCG_09585"/>
<dbReference type="Proteomes" id="UP000034164">
    <property type="component" value="Unassembled WGS sequence"/>
</dbReference>
<dbReference type="EMBL" id="LCZI01000792">
    <property type="protein sequence ID" value="KKZ64427.1"/>
    <property type="molecule type" value="Genomic_DNA"/>
</dbReference>
<dbReference type="GO" id="GO:0006418">
    <property type="term" value="P:tRNA aminoacylation for protein translation"/>
    <property type="evidence" value="ECO:0007669"/>
    <property type="project" value="InterPro"/>
</dbReference>
<comment type="caution">
    <text evidence="8">The sequence shown here is derived from an EMBL/GenBank/DDBJ whole genome shotgun (WGS) entry which is preliminary data.</text>
</comment>
<sequence length="94" mass="10451">MDPTASEYTEVRALIHLPQAKGQQRVFQGADDNPALQIALLKGKRPTYIYVDAQGDQCDLCDLPLEPLQLKSLRCKIDGFVPITKATKHILNGF</sequence>
<dbReference type="AlphaFoldDB" id="A0A0G2I1G9"/>